<dbReference type="Pfam" id="PF13203">
    <property type="entry name" value="DUF2201_N"/>
    <property type="match status" value="1"/>
</dbReference>
<organism evidence="2 3">
    <name type="scientific">Micromonospora sonneratiae</name>
    <dbReference type="NCBI Taxonomy" id="1184706"/>
    <lineage>
        <taxon>Bacteria</taxon>
        <taxon>Bacillati</taxon>
        <taxon>Actinomycetota</taxon>
        <taxon>Actinomycetes</taxon>
        <taxon>Micromonosporales</taxon>
        <taxon>Micromonosporaceae</taxon>
        <taxon>Micromonospora</taxon>
    </lineage>
</organism>
<gene>
    <name evidence="2" type="ORF">ACFQ4H_15900</name>
</gene>
<name>A0ABW3YGI6_9ACTN</name>
<evidence type="ECO:0000259" key="1">
    <source>
        <dbReference type="Pfam" id="PF13203"/>
    </source>
</evidence>
<evidence type="ECO:0000313" key="3">
    <source>
        <dbReference type="Proteomes" id="UP001597260"/>
    </source>
</evidence>
<dbReference type="PANTHER" id="PTHR38730:SF1">
    <property type="entry name" value="SLL7028 PROTEIN"/>
    <property type="match status" value="1"/>
</dbReference>
<dbReference type="InterPro" id="IPR025154">
    <property type="entry name" value="Put_metallopeptidase_dom"/>
</dbReference>
<evidence type="ECO:0000313" key="2">
    <source>
        <dbReference type="EMBL" id="MFD1322580.1"/>
    </source>
</evidence>
<dbReference type="Proteomes" id="UP001597260">
    <property type="component" value="Unassembled WGS sequence"/>
</dbReference>
<feature type="domain" description="Putative metallopeptidase" evidence="1">
    <location>
        <begin position="37"/>
        <end position="134"/>
    </location>
</feature>
<comment type="caution">
    <text evidence="2">The sequence shown here is derived from an EMBL/GenBank/DDBJ whole genome shotgun (WGS) entry which is preliminary data.</text>
</comment>
<protein>
    <recommendedName>
        <fullName evidence="1">Putative metallopeptidase domain-containing protein</fullName>
    </recommendedName>
</protein>
<accession>A0ABW3YGI6</accession>
<proteinExistence type="predicted"/>
<sequence>MVAQRSPVDLTDRRALLARQPDDPTVLAEAQRLKEVALLDFGIRDSVVASWLYTKCHHHIPTTAVETAAVVATGDGSCLLLYNPQFFVDIGLAGVRFVLFHEARHLMHRHLYAEQELRADPLFHLAAEVSINHVAMVRLQVTGLPSRVVPGKDAGTSHEPVGVDPREVHQRYADDLRDQGREPLSYEEFVDTDLVVYRELKRMRTPLVMPVGLCIHADHVGRHGSEFPADAETVGLIIGEALAEAIRAALRGNRLARDEVLNLIDRSEGGGDRLTRMWGNLGAAALRGETPRTRRVDWWKRWLADTLASKLREGERLVYPKKQGAVLLALGHDPMLSRRGRERTKVVLIALDTSGSMPDEVVDWVTTLVGQTDGVESHWLSFDGVVMPFVPGERVYGGGGTNFQNVVDYAEGRLAIDGVPFEVQPDAVIMVTDGYAPHVTPAQPDRWIWLITNGGDDWPEHHHPPMACHRVTTGDR</sequence>
<dbReference type="EMBL" id="JBHTMP010000022">
    <property type="protein sequence ID" value="MFD1322580.1"/>
    <property type="molecule type" value="Genomic_DNA"/>
</dbReference>
<dbReference type="RefSeq" id="WP_377571732.1">
    <property type="nucleotide sequence ID" value="NZ_JBHTMP010000022.1"/>
</dbReference>
<dbReference type="PANTHER" id="PTHR38730">
    <property type="entry name" value="SLL7028 PROTEIN"/>
    <property type="match status" value="1"/>
</dbReference>
<keyword evidence="3" id="KW-1185">Reference proteome</keyword>
<reference evidence="3" key="1">
    <citation type="journal article" date="2019" name="Int. J. Syst. Evol. Microbiol.">
        <title>The Global Catalogue of Microorganisms (GCM) 10K type strain sequencing project: providing services to taxonomists for standard genome sequencing and annotation.</title>
        <authorList>
            <consortium name="The Broad Institute Genomics Platform"/>
            <consortium name="The Broad Institute Genome Sequencing Center for Infectious Disease"/>
            <person name="Wu L."/>
            <person name="Ma J."/>
        </authorList>
    </citation>
    <scope>NUCLEOTIDE SEQUENCE [LARGE SCALE GENOMIC DNA]</scope>
    <source>
        <strain evidence="3">JCM 31037</strain>
    </source>
</reference>